<dbReference type="Proteomes" id="UP000563094">
    <property type="component" value="Unassembled WGS sequence"/>
</dbReference>
<evidence type="ECO:0000256" key="1">
    <source>
        <dbReference type="ARBA" id="ARBA00022729"/>
    </source>
</evidence>
<dbReference type="InterPro" id="IPR036116">
    <property type="entry name" value="FN3_sf"/>
</dbReference>
<dbReference type="InterPro" id="IPR006558">
    <property type="entry name" value="LamG-like"/>
</dbReference>
<keyword evidence="2" id="KW-1015">Disulfide bond</keyword>
<evidence type="ECO:0000256" key="2">
    <source>
        <dbReference type="ARBA" id="ARBA00023157"/>
    </source>
</evidence>
<dbReference type="SUPFAM" id="SSF49265">
    <property type="entry name" value="Fibronectin type III"/>
    <property type="match status" value="1"/>
</dbReference>
<evidence type="ECO:0000313" key="4">
    <source>
        <dbReference type="EMBL" id="MBA9079624.1"/>
    </source>
</evidence>
<feature type="domain" description="Fibronectin type-III" evidence="3">
    <location>
        <begin position="303"/>
        <end position="399"/>
    </location>
</feature>
<comment type="caution">
    <text evidence="4">The sequence shown here is derived from an EMBL/GenBank/DDBJ whole genome shotgun (WGS) entry which is preliminary data.</text>
</comment>
<proteinExistence type="predicted"/>
<dbReference type="GO" id="GO:0004553">
    <property type="term" value="F:hydrolase activity, hydrolyzing O-glycosyl compounds"/>
    <property type="evidence" value="ECO:0007669"/>
    <property type="project" value="UniProtKB-ARBA"/>
</dbReference>
<dbReference type="InterPro" id="IPR026444">
    <property type="entry name" value="Secre_tail"/>
</dbReference>
<dbReference type="PROSITE" id="PS50853">
    <property type="entry name" value="FN3"/>
    <property type="match status" value="1"/>
</dbReference>
<dbReference type="SMART" id="SM00060">
    <property type="entry name" value="FN3"/>
    <property type="match status" value="3"/>
</dbReference>
<accession>A0A839GJ24</accession>
<protein>
    <recommendedName>
        <fullName evidence="3">Fibronectin type-III domain-containing protein</fullName>
    </recommendedName>
</protein>
<dbReference type="Gene3D" id="2.60.40.10">
    <property type="entry name" value="Immunoglobulins"/>
    <property type="match status" value="4"/>
</dbReference>
<dbReference type="Pfam" id="PF13385">
    <property type="entry name" value="Laminin_G_3"/>
    <property type="match status" value="3"/>
</dbReference>
<name>A0A839GJ24_9BACT</name>
<dbReference type="InterPro" id="IPR013320">
    <property type="entry name" value="ConA-like_dom_sf"/>
</dbReference>
<dbReference type="Gene3D" id="2.60.120.200">
    <property type="match status" value="3"/>
</dbReference>
<keyword evidence="1" id="KW-0732">Signal</keyword>
<keyword evidence="5" id="KW-1185">Reference proteome</keyword>
<dbReference type="SMART" id="SM00560">
    <property type="entry name" value="LamGL"/>
    <property type="match status" value="1"/>
</dbReference>
<dbReference type="CDD" id="cd00063">
    <property type="entry name" value="FN3"/>
    <property type="match status" value="1"/>
</dbReference>
<organism evidence="4 5">
    <name type="scientific">Rufibacter quisquiliarum</name>
    <dbReference type="NCBI Taxonomy" id="1549639"/>
    <lineage>
        <taxon>Bacteria</taxon>
        <taxon>Pseudomonadati</taxon>
        <taxon>Bacteroidota</taxon>
        <taxon>Cytophagia</taxon>
        <taxon>Cytophagales</taxon>
        <taxon>Hymenobacteraceae</taxon>
        <taxon>Rufibacter</taxon>
    </lineage>
</organism>
<dbReference type="GO" id="GO:0005975">
    <property type="term" value="P:carbohydrate metabolic process"/>
    <property type="evidence" value="ECO:0007669"/>
    <property type="project" value="UniProtKB-ARBA"/>
</dbReference>
<dbReference type="NCBIfam" id="TIGR04183">
    <property type="entry name" value="Por_Secre_tail"/>
    <property type="match status" value="1"/>
</dbReference>
<dbReference type="InterPro" id="IPR003961">
    <property type="entry name" value="FN3_dom"/>
</dbReference>
<sequence>MAVQEYDCLVCDDNWLSDLDIDYSLDGGATYSNILRDAQKDNRRMGASNNGWIVNNGTSGNDDYSFQHYYINVPSEWLGKTVKIRSHYYWGDKDDVSGDKYNDFTIDGLATPTIAASSSNGEQTTLSLNWNNISDNGYGSGQIKYEIIRNGAYLATVNHGTTSYVDNTAADRTKYNYKIRVRVHYTVGSRSNTIDGPEKQVWKNPRMVLNRTQNPCEAGVTLTWTKPNLDATYSYIIKRSSSANFLDDATEFSVRDINQETYKDNTDLEHNKSYYYKILVIRSDRTEITALTSAAINLTTVLTPAAPVLATPVKVSADKYTVSWPNYNCSNVSGFELVYTTFQGNLEGVEKRVTLAANISSYTLEGLRSCHTYKVKVYALNRYQQKTVSNLVSITISETIENAFALSTTDRQDQSHAFYNHDYKFKASKGFYTNYIQLQWDALYKSTIQSYDIYRRIADNGTAFELVKVIEGGSATIWTDEFTESNTIYEYKIVGNAPCDGQIINTAPAYALGFRAPFGTINGKVSFEGGQGVENVQVRVRSSDGQSGKSIRFTNTTSSIDIAASAAFVPSQKGWSFEAWLRPDDANANFVLWDHLADGKGIKLAYVNREFVLTSGTEERKITPGTLFKSNEFSHVSVSIDATTLDVVWAINDSVFAEQKLVNGLIRHSNNNLPLFVGNSRTKDQGFKGVIDEIRLWSIPHTGAQFKRNHNRFLVGNETGLTAYWKADEGFGNYAFDGSRVDKKYNENHAQIKGSYEWSTIIPSENQLANVAYTDAKGDYKMTGIQFRGSGEAFEITPMLGVHKFDPTSMQIFIGEGSLSHNGKDFKDVSSFIAKGTVYYKDNSFPVQGVQVLVDGKAIISSENTPVMTNALGEFEAQVPIGKHTLSFVKNGHVFENGYWPAKNVTHDFQEHLRGQLEIIDTTKVLLKGRVAGGQVEEAKPLGMGLSVNNIGQALITLEPEKGGYYDSTKTANHRVLEFTTNLATGEFEGWVIPERFIIKKVETVKAKTDGSRYTFPEQAVLDLSLPVQSFTWDYRLNDKGVKVDSAKYHFAKKITLHTPAQWAINNGDLIGETSMKLSETGPEIDLSSKPFGAPILRMNTQYAFPLSFFEEYENADDKSISKVAITNATISLNNNWKAGPAREDLVLNNQQGILNYTFRAGAPNLTGSFTHNLSATIKISDQAPITFPAVSAYILGEITSGAGFLTKGPDVVEFVLRDPPGTGSYAFLSKGSSTTKKMSVSRTNGSTQEINPTLHLGTKATLGTGLGVFLVTESEAKAQVSNEEIISESHNKEGEFVETIEIGEGWETSSSPDMVGSMADLFVGKAMNFIIGKTENLELLPLEGAFAQLPRSQNTFTYQGKEYALVRRQGIAAAQDNFSTRFMYTQHHIENTLIPELKKFRNNLFTRGDGVYVSKQPKESENYGADNYDEQAFPSSFLAKSSEGVASRGQYTGPSYTFNPKKSTDPDSVYLINQQIKLWEKTLRDNEKNKLDAKTIGSKADNVSYDGGTNYTWEKSLSSEWGIANTFEVTADASLELVTGYLFNKFGIEMRVKAEYNHSSTSTTGDFEGRNLKFGYVLSDGDKGDYYSVDVIDPSKITFTTNTEGQVNWEDYYDLEKGQKDHKNGFYSPMFYTRGGVTSCPYEGEEVTRYYQPGKTLNAATMQREKPQLLVDNASVSGVPETNAAVFRLKLQNNSESEEDMWYGIQLDEASNKDGAILQIDGSSPNRAFNVPYGKTVEKILTVRKGPGAVYEYKDLGIILASLCQPEEIADTVRVSAYFEPACTPVTMLSPLNNWLANVDSKGVVPIQVSGYDINMGTFVSVELQYKSTASNTWATIQSYYNHVDDYNAALDKGEPAALIDGKTTITYSWNIADLPDRNYELRAKSTCADGSVAYSEVKLGLKDATPPLVFGTPQPADGILSPNDEIMIQFAEPIEAGLITKANINVTGVLNGSNRAHGSFLKFDGQQASVRIPDGVRLDDRSFTVEFWARNAPATGDRVVIAQGEGDQMLHIGFDAAGRLYTEWNGLPRVTANRALAANTWHHYAISFDLASSRLNLYGNDESLAEQNQASKFGGSGSMLIGKTAAGAKLYAGDLYALRTWDIYKSRDEVYALQSKNLNGTERGLTGCWPMDDLKGTGVRDLARALHGISTAQWVAEPASHAVQLSGNSYLTVPSGHTPITKNADFTLEFWLKAGASARETSLFSAALPNTDMKWSLDLDNKGSLFLRNHELLFKGIDNDVLDDKWHHIAMVADRRGNLSFYLDGELKNSRKADALTRLTADKLYFGVRYDAFSDANGTPQTTLTRHFKGNLDEIRLWNSARSAEQLNRSIHKKQPDNLPDLQIYLPFEAYQNNSGVMLSTTSAKEQSGKTKDVSATFTSASFTSESPLIDRPQPQQKVDFTYVINQDKILITLNEPAPLVEKTILDITVNGIMDKNSNAMQGSKTWSVFIDKNQVKWADSRRQFEKELYKGLTFEVDIVNQGGSQQNFSIEGLPGWLTAVPASDIIEPNSRKTIKITVEESLNIGNYSKDLYLRTGFGYDEKLALDLKVFAVPPKWVVNPSNFDKSMSVTGMVKINDRFSTNADDKVVALANGEVRGVAQLRYVAGYDRYMFFMDVYGNVNETEKVKFNIWNASLGVVHTDVTPAQLTFRDGEVYGTPAQPQILTASNEVYQDIALKKGWNWISFNVNVNQKPIETAFDPALLNRNSVLMAENWFAEYSAGMWSPPGKTLSNATSYLLRADAAAQLTMKGGLLNTANEPITLKEGWNWVGYTPQASMPVKDALASAILNPGDIIKGQTGFAIYDTYMGWVGSLSYLKSGEGYRVKSSKTQNITFTYPKASVNSGGRTGQTEQEKAFAATNQFFSILVQPTQFRHNMSLLAQIDSDQILPGSVIMATNANGQQVGWGIGQELGDKVVFFITLFGDQPQQELSFAYYDAQGKQLIGLQEKVTFRPDQTQGSLAAPFKFSTSGELKTQVRLTSFAQVFPNPFSEKVTIVWANTPDQETTLELYDLAGHKVATLWKGSQSAETGTFVWEQQTQPVAAGMYLLRVTHGSKQEIIKVVKW</sequence>
<dbReference type="Gene3D" id="2.60.40.4070">
    <property type="match status" value="1"/>
</dbReference>
<dbReference type="RefSeq" id="WP_182514442.1">
    <property type="nucleotide sequence ID" value="NZ_JACJIQ010000025.1"/>
</dbReference>
<dbReference type="EMBL" id="JACJIQ010000025">
    <property type="protein sequence ID" value="MBA9079624.1"/>
    <property type="molecule type" value="Genomic_DNA"/>
</dbReference>
<dbReference type="Pfam" id="PF18962">
    <property type="entry name" value="Por_Secre_tail"/>
    <property type="match status" value="1"/>
</dbReference>
<gene>
    <name evidence="4" type="ORF">FHS90_004362</name>
</gene>
<evidence type="ECO:0000313" key="5">
    <source>
        <dbReference type="Proteomes" id="UP000563094"/>
    </source>
</evidence>
<dbReference type="SUPFAM" id="SSF49899">
    <property type="entry name" value="Concanavalin A-like lectins/glucanases"/>
    <property type="match status" value="3"/>
</dbReference>
<dbReference type="InterPro" id="IPR013783">
    <property type="entry name" value="Ig-like_fold"/>
</dbReference>
<reference evidence="4 5" key="1">
    <citation type="submission" date="2020-08" db="EMBL/GenBank/DDBJ databases">
        <title>Genomic Encyclopedia of Type Strains, Phase IV (KMG-IV): sequencing the most valuable type-strain genomes for metagenomic binning, comparative biology and taxonomic classification.</title>
        <authorList>
            <person name="Goeker M."/>
        </authorList>
    </citation>
    <scope>NUCLEOTIDE SEQUENCE [LARGE SCALE GENOMIC DNA]</scope>
    <source>
        <strain evidence="4 5">DSM 29854</strain>
    </source>
</reference>
<evidence type="ECO:0000259" key="3">
    <source>
        <dbReference type="PROSITE" id="PS50853"/>
    </source>
</evidence>